<feature type="binding site" evidence="7">
    <location>
        <position position="169"/>
    </location>
    <ligand>
        <name>L-aspartate</name>
        <dbReference type="ChEBI" id="CHEBI:29991"/>
    </ligand>
</feature>
<evidence type="ECO:0000313" key="10">
    <source>
        <dbReference type="EMBL" id="PTL35593.1"/>
    </source>
</evidence>
<feature type="binding site" evidence="7">
    <location>
        <position position="139"/>
    </location>
    <ligand>
        <name>carbamoyl phosphate</name>
        <dbReference type="ChEBI" id="CHEBI:58228"/>
    </ligand>
</feature>
<feature type="domain" description="Aspartate/ornithine carbamoyltransferase Asp/Orn-binding" evidence="8">
    <location>
        <begin position="155"/>
        <end position="301"/>
    </location>
</feature>
<dbReference type="EC" id="2.1.3.2" evidence="7"/>
<dbReference type="HAMAP" id="MF_00001">
    <property type="entry name" value="Asp_carb_tr"/>
    <property type="match status" value="1"/>
</dbReference>
<feature type="binding site" evidence="7">
    <location>
        <position position="108"/>
    </location>
    <ligand>
        <name>carbamoyl phosphate</name>
        <dbReference type="ChEBI" id="CHEBI:58228"/>
    </ligand>
</feature>
<dbReference type="GO" id="GO:0006207">
    <property type="term" value="P:'de novo' pyrimidine nucleobase biosynthetic process"/>
    <property type="evidence" value="ECO:0007669"/>
    <property type="project" value="InterPro"/>
</dbReference>
<feature type="binding site" evidence="7">
    <location>
        <position position="58"/>
    </location>
    <ligand>
        <name>carbamoyl phosphate</name>
        <dbReference type="ChEBI" id="CHEBI:58228"/>
    </ligand>
</feature>
<keyword evidence="3 7" id="KW-0808">Transferase</keyword>
<organism evidence="10 11">
    <name type="scientific">Candidatus Methylomirabilis limnetica</name>
    <dbReference type="NCBI Taxonomy" id="2033718"/>
    <lineage>
        <taxon>Bacteria</taxon>
        <taxon>Candidatus Methylomirabilota</taxon>
        <taxon>Candidatus Methylomirabilia</taxon>
        <taxon>Candidatus Methylomirabilales</taxon>
        <taxon>Candidatus Methylomirabilaceae</taxon>
        <taxon>Candidatus Methylomirabilis</taxon>
    </lineage>
</organism>
<evidence type="ECO:0000259" key="8">
    <source>
        <dbReference type="Pfam" id="PF00185"/>
    </source>
</evidence>
<feature type="domain" description="Aspartate/ornithine carbamoyltransferase carbamoyl-P binding" evidence="9">
    <location>
        <begin position="6"/>
        <end position="149"/>
    </location>
</feature>
<dbReference type="RefSeq" id="WP_107562237.1">
    <property type="nucleotide sequence ID" value="NZ_NVQC01000022.1"/>
</dbReference>
<dbReference type="PANTHER" id="PTHR45753">
    <property type="entry name" value="ORNITHINE CARBAMOYLTRANSFERASE, MITOCHONDRIAL"/>
    <property type="match status" value="1"/>
</dbReference>
<dbReference type="PRINTS" id="PR00101">
    <property type="entry name" value="ATCASE"/>
</dbReference>
<comment type="function">
    <text evidence="5 7">Catalyzes the condensation of carbamoyl phosphate and aspartate to form carbamoyl aspartate and inorganic phosphate, the committed step in the de novo pyrimidine nucleotide biosynthesis pathway.</text>
</comment>
<dbReference type="PRINTS" id="PR00100">
    <property type="entry name" value="AOTCASE"/>
</dbReference>
<dbReference type="Pfam" id="PF00185">
    <property type="entry name" value="OTCace"/>
    <property type="match status" value="1"/>
</dbReference>
<feature type="binding site" evidence="7">
    <location>
        <position position="265"/>
    </location>
    <ligand>
        <name>carbamoyl phosphate</name>
        <dbReference type="ChEBI" id="CHEBI:58228"/>
    </ligand>
</feature>
<dbReference type="FunFam" id="3.40.50.1370:FF:000007">
    <property type="entry name" value="Aspartate carbamoyltransferase"/>
    <property type="match status" value="1"/>
</dbReference>
<dbReference type="PROSITE" id="PS00097">
    <property type="entry name" value="CARBAMOYLTRANSFERASE"/>
    <property type="match status" value="1"/>
</dbReference>
<accession>A0A2T4TWV6</accession>
<dbReference type="PANTHER" id="PTHR45753:SF6">
    <property type="entry name" value="ASPARTATE CARBAMOYLTRANSFERASE"/>
    <property type="match status" value="1"/>
</dbReference>
<dbReference type="NCBIfam" id="NF002032">
    <property type="entry name" value="PRK00856.1"/>
    <property type="match status" value="1"/>
</dbReference>
<dbReference type="Pfam" id="PF02729">
    <property type="entry name" value="OTCace_N"/>
    <property type="match status" value="1"/>
</dbReference>
<comment type="catalytic activity">
    <reaction evidence="6 7">
        <text>carbamoyl phosphate + L-aspartate = N-carbamoyl-L-aspartate + phosphate + H(+)</text>
        <dbReference type="Rhea" id="RHEA:20013"/>
        <dbReference type="ChEBI" id="CHEBI:15378"/>
        <dbReference type="ChEBI" id="CHEBI:29991"/>
        <dbReference type="ChEBI" id="CHEBI:32814"/>
        <dbReference type="ChEBI" id="CHEBI:43474"/>
        <dbReference type="ChEBI" id="CHEBI:58228"/>
        <dbReference type="EC" id="2.1.3.2"/>
    </reaction>
</comment>
<evidence type="ECO:0000256" key="6">
    <source>
        <dbReference type="ARBA" id="ARBA00048859"/>
    </source>
</evidence>
<dbReference type="AlphaFoldDB" id="A0A2T4TWV6"/>
<reference evidence="11" key="2">
    <citation type="journal article" date="2018" name="Environ. Microbiol.">
        <title>Bloom of a denitrifying methanotroph, 'Candidatus Methylomirabilis limnetica', in a deep stratified lake.</title>
        <authorList>
            <person name="Graf J.S."/>
            <person name="Mayr M.J."/>
            <person name="Marchant H.K."/>
            <person name="Tienken D."/>
            <person name="Hach P.F."/>
            <person name="Brand A."/>
            <person name="Schubert C.J."/>
            <person name="Kuypers M.M."/>
            <person name="Milucka J."/>
        </authorList>
    </citation>
    <scope>NUCLEOTIDE SEQUENCE [LARGE SCALE GENOMIC DNA]</scope>
    <source>
        <strain evidence="11">Zug</strain>
    </source>
</reference>
<dbReference type="Proteomes" id="UP000241436">
    <property type="component" value="Unassembled WGS sequence"/>
</dbReference>
<dbReference type="GO" id="GO:0004070">
    <property type="term" value="F:aspartate carbamoyltransferase activity"/>
    <property type="evidence" value="ECO:0007669"/>
    <property type="project" value="UniProtKB-UniRule"/>
</dbReference>
<evidence type="ECO:0000256" key="2">
    <source>
        <dbReference type="ARBA" id="ARBA00008896"/>
    </source>
</evidence>
<feature type="binding site" evidence="7">
    <location>
        <position position="59"/>
    </location>
    <ligand>
        <name>carbamoyl phosphate</name>
        <dbReference type="ChEBI" id="CHEBI:58228"/>
    </ligand>
</feature>
<evidence type="ECO:0000256" key="5">
    <source>
        <dbReference type="ARBA" id="ARBA00043884"/>
    </source>
</evidence>
<dbReference type="InterPro" id="IPR006130">
    <property type="entry name" value="Asp/Orn_carbamoylTrfase"/>
</dbReference>
<dbReference type="NCBIfam" id="TIGR00670">
    <property type="entry name" value="asp_carb_tr"/>
    <property type="match status" value="1"/>
</dbReference>
<dbReference type="GO" id="GO:0005829">
    <property type="term" value="C:cytosol"/>
    <property type="evidence" value="ECO:0007669"/>
    <property type="project" value="TreeGrafter"/>
</dbReference>
<comment type="similarity">
    <text evidence="2 7">Belongs to the aspartate/ornithine carbamoyltransferase superfamily. ATCase family.</text>
</comment>
<feature type="binding site" evidence="7">
    <location>
        <position position="86"/>
    </location>
    <ligand>
        <name>L-aspartate</name>
        <dbReference type="ChEBI" id="CHEBI:29991"/>
    </ligand>
</feature>
<proteinExistence type="inferred from homology"/>
<dbReference type="UniPathway" id="UPA00070">
    <property type="reaction ID" value="UER00116"/>
</dbReference>
<dbReference type="InterPro" id="IPR006131">
    <property type="entry name" value="Asp_carbamoyltransf_Asp/Orn-bd"/>
</dbReference>
<dbReference type="GO" id="GO:0016597">
    <property type="term" value="F:amino acid binding"/>
    <property type="evidence" value="ECO:0007669"/>
    <property type="project" value="InterPro"/>
</dbReference>
<feature type="binding site" evidence="7">
    <location>
        <position position="264"/>
    </location>
    <ligand>
        <name>carbamoyl phosphate</name>
        <dbReference type="ChEBI" id="CHEBI:58228"/>
    </ligand>
</feature>
<dbReference type="InterPro" id="IPR006132">
    <property type="entry name" value="Asp/Orn_carbamoyltranf_P-bd"/>
</dbReference>
<evidence type="ECO:0000256" key="7">
    <source>
        <dbReference type="HAMAP-Rule" id="MF_00001"/>
    </source>
</evidence>
<evidence type="ECO:0000313" key="11">
    <source>
        <dbReference type="Proteomes" id="UP000241436"/>
    </source>
</evidence>
<keyword evidence="11" id="KW-1185">Reference proteome</keyword>
<dbReference type="EMBL" id="NVQC01000022">
    <property type="protein sequence ID" value="PTL35593.1"/>
    <property type="molecule type" value="Genomic_DNA"/>
</dbReference>
<evidence type="ECO:0000259" key="9">
    <source>
        <dbReference type="Pfam" id="PF02729"/>
    </source>
</evidence>
<dbReference type="SUPFAM" id="SSF53671">
    <property type="entry name" value="Aspartate/ornithine carbamoyltransferase"/>
    <property type="match status" value="1"/>
</dbReference>
<evidence type="ECO:0000256" key="3">
    <source>
        <dbReference type="ARBA" id="ARBA00022679"/>
    </source>
</evidence>
<dbReference type="GO" id="GO:0044205">
    <property type="term" value="P:'de novo' UMP biosynthetic process"/>
    <property type="evidence" value="ECO:0007669"/>
    <property type="project" value="UniProtKB-UniRule"/>
</dbReference>
<evidence type="ECO:0000256" key="4">
    <source>
        <dbReference type="ARBA" id="ARBA00022975"/>
    </source>
</evidence>
<protein>
    <recommendedName>
        <fullName evidence="7">Aspartate carbamoyltransferase</fullName>
        <ecNumber evidence="7">2.1.3.2</ecNumber>
    </recommendedName>
    <alternativeName>
        <fullName evidence="7">Aspartate transcarbamylase</fullName>
        <shortName evidence="7">ATCase</shortName>
    </alternativeName>
</protein>
<evidence type="ECO:0000256" key="1">
    <source>
        <dbReference type="ARBA" id="ARBA00004852"/>
    </source>
</evidence>
<feature type="binding site" evidence="7">
    <location>
        <position position="136"/>
    </location>
    <ligand>
        <name>carbamoyl phosphate</name>
        <dbReference type="ChEBI" id="CHEBI:58228"/>
    </ligand>
</feature>
<gene>
    <name evidence="7" type="primary">pyrB</name>
    <name evidence="10" type="ORF">CLG94_07375</name>
</gene>
<feature type="binding site" evidence="7">
    <location>
        <position position="223"/>
    </location>
    <ligand>
        <name>L-aspartate</name>
        <dbReference type="ChEBI" id="CHEBI:29991"/>
    </ligand>
</feature>
<name>A0A2T4TWV6_9BACT</name>
<dbReference type="InterPro" id="IPR036901">
    <property type="entry name" value="Asp/Orn_carbamoylTrfase_sf"/>
</dbReference>
<reference evidence="10 11" key="1">
    <citation type="submission" date="2017-09" db="EMBL/GenBank/DDBJ databases">
        <title>Bloom of a denitrifying methanotroph, Candidatus Methylomirabilis limnetica, in a deep stratified lake.</title>
        <authorList>
            <person name="Graf J.S."/>
            <person name="Marchant H.K."/>
            <person name="Tienken D."/>
            <person name="Hach P.F."/>
            <person name="Brand A."/>
            <person name="Schubert C.J."/>
            <person name="Kuypers M.M."/>
            <person name="Milucka J."/>
        </authorList>
    </citation>
    <scope>NUCLEOTIDE SEQUENCE [LARGE SCALE GENOMIC DNA]</scope>
    <source>
        <strain evidence="10 11">Zug</strain>
    </source>
</reference>
<dbReference type="Gene3D" id="3.40.50.1370">
    <property type="entry name" value="Aspartate/ornithine carbamoyltransferase"/>
    <property type="match status" value="2"/>
</dbReference>
<dbReference type="OrthoDB" id="9774690at2"/>
<dbReference type="InterPro" id="IPR002082">
    <property type="entry name" value="Asp_carbamoyltransf"/>
</dbReference>
<comment type="subunit">
    <text evidence="7">Heterododecamer (2C3:3R2) of six catalytic PyrB chains organized as two trimers (C3), and six regulatory PyrI chains organized as three dimers (R2).</text>
</comment>
<comment type="caution">
    <text evidence="10">The sequence shown here is derived from an EMBL/GenBank/DDBJ whole genome shotgun (WGS) entry which is preliminary data.</text>
</comment>
<sequence length="309" mass="33667">MGLAGKDLLSMRELTVDEIRLILDTAESMKEVARRDIKKVPALRGKTLINLFYEPSTRTRTSFEIAGKWLSADVVNISISSSSVAKGESLKDTGLTLQAMHPDVVVIRHPSAGAAEFLAKRLAAPIINAGDGAHEHPSQALLDLFTIREKVGRLEGLKAAIIGDITHSRVARSNIHGMQKMGMEVRVAGPRTMLPRFVERLGVEVFTNLDRAIAEVDVIMMLRLQVERQQAGLFPSLREYSRLFGLTVERLKAAKPNVLIMHPGPINRGVEIAPDVADGPYSLILNQVENGLAVRMALLYLIAGGGQAG</sequence>
<dbReference type="GO" id="GO:0006520">
    <property type="term" value="P:amino acid metabolic process"/>
    <property type="evidence" value="ECO:0007669"/>
    <property type="project" value="InterPro"/>
</dbReference>
<comment type="pathway">
    <text evidence="1 7">Pyrimidine metabolism; UMP biosynthesis via de novo pathway; (S)-dihydroorotate from bicarbonate: step 2/3.</text>
</comment>
<keyword evidence="4 7" id="KW-0665">Pyrimidine biosynthesis</keyword>